<name>A0A937DLZ5_9HYPH</name>
<organism evidence="2 3">
    <name type="scientific">Candidatus Liberibacter ctenarytainae</name>
    <dbReference type="NCBI Taxonomy" id="2020335"/>
    <lineage>
        <taxon>Bacteria</taxon>
        <taxon>Pseudomonadati</taxon>
        <taxon>Pseudomonadota</taxon>
        <taxon>Alphaproteobacteria</taxon>
        <taxon>Hyphomicrobiales</taxon>
        <taxon>Rhizobiaceae</taxon>
        <taxon>Liberibacter</taxon>
    </lineage>
</organism>
<feature type="domain" description="Peptidase S74" evidence="1">
    <location>
        <begin position="211"/>
        <end position="305"/>
    </location>
</feature>
<dbReference type="Proteomes" id="UP000736856">
    <property type="component" value="Unassembled WGS sequence"/>
</dbReference>
<proteinExistence type="predicted"/>
<protein>
    <submittedName>
        <fullName evidence="2">Tail fiber domain-containing protein</fullName>
    </submittedName>
</protein>
<dbReference type="AlphaFoldDB" id="A0A937DLZ5"/>
<accession>A0A937DLZ5</accession>
<dbReference type="PROSITE" id="PS51688">
    <property type="entry name" value="ICA"/>
    <property type="match status" value="1"/>
</dbReference>
<evidence type="ECO:0000313" key="2">
    <source>
        <dbReference type="EMBL" id="MBL0848967.1"/>
    </source>
</evidence>
<comment type="caution">
    <text evidence="2">The sequence shown here is derived from an EMBL/GenBank/DDBJ whole genome shotgun (WGS) entry which is preliminary data.</text>
</comment>
<gene>
    <name evidence="2" type="ORF">EU981_02590</name>
</gene>
<dbReference type="EMBL" id="SEOL01000004">
    <property type="protein sequence ID" value="MBL0848967.1"/>
    <property type="molecule type" value="Genomic_DNA"/>
</dbReference>
<evidence type="ECO:0000259" key="1">
    <source>
        <dbReference type="PROSITE" id="PS51688"/>
    </source>
</evidence>
<sequence>MPRIKDIYVIPPGSKAYSNSNISSISYNHLLEDLAFDNNSPRPISSGGTAATNTSQARINLGFDNASYLTKGTIAENLLPFHPVQQGGGDGQESNKIYLGWNGRQMLLQVDNSVMGEVWTSQLAPAALRDLISHANTADHIVYTNSSKQYAIAPLSSFMRNLLSCPNHAVLHTSIKTNFIKQTTVTNMERGPGYIHFDTNIGAVGCNYFISDERLKHIHGPSKCSALDVLDKLMFIEFNYIPDSGMDCSVRHFIGFSANNLQESNSTFVDQIGDYLSPNVTTIIPYLAKAIQELSQEIQGLRSIVDQLRSNIDQRMQS</sequence>
<reference evidence="2" key="1">
    <citation type="submission" date="2019-02" db="EMBL/GenBank/DDBJ databases">
        <title>A novel Candidatus Liberibacter species associated with the New Zealand native fuchsia psyllid, Ctenarytaina fuchsiae.</title>
        <authorList>
            <person name="Thompson S.M."/>
            <person name="Jorgensen N."/>
            <person name="David C."/>
            <person name="Bulman S.R."/>
            <person name="Smith G.R."/>
        </authorList>
    </citation>
    <scope>NUCLEOTIDE SEQUENCE</scope>
    <source>
        <strain evidence="2">Oxford</strain>
    </source>
</reference>
<evidence type="ECO:0000313" key="3">
    <source>
        <dbReference type="Proteomes" id="UP000736856"/>
    </source>
</evidence>
<dbReference type="InterPro" id="IPR030392">
    <property type="entry name" value="S74_ICA"/>
</dbReference>